<dbReference type="AlphaFoldDB" id="A0A7S3CVB7"/>
<dbReference type="Pfam" id="PF04502">
    <property type="entry name" value="Saf4_Yju2"/>
    <property type="match status" value="1"/>
</dbReference>
<keyword evidence="1" id="KW-0862">Zinc</keyword>
<feature type="binding site" evidence="1">
    <location>
        <position position="80"/>
    </location>
    <ligand>
        <name>Zn(2+)</name>
        <dbReference type="ChEBI" id="CHEBI:29105"/>
    </ligand>
</feature>
<feature type="binding site" evidence="1">
    <location>
        <position position="83"/>
    </location>
    <ligand>
        <name>Zn(2+)</name>
        <dbReference type="ChEBI" id="CHEBI:29105"/>
    </ligand>
</feature>
<keyword evidence="1" id="KW-0747">Spliceosome</keyword>
<comment type="function">
    <text evidence="1">Part of the spliceosome which catalyzes two sequential transesterification reactions, first the excision of the non-coding intron from pre-mRNA and then the ligation of the coding exons to form the mature mRNA. Plays a role in stabilizing the structure of the spliceosome catalytic core and docking of the branch helix into the active site, producing 5'-exon and lariat intron-3'-intermediates.</text>
</comment>
<evidence type="ECO:0000256" key="1">
    <source>
        <dbReference type="HAMAP-Rule" id="MF_03226"/>
    </source>
</evidence>
<comment type="subunit">
    <text evidence="1">Component of the spliceosome. Present in the activated B complex, the catalytically activated B* complex which catalyzes the branching, the catalytic step 1 C complex catalyzing the exon ligation, and the postcatalytic P complex containing the ligated exons (mRNA) and the excised lariat intron.</text>
</comment>
<evidence type="ECO:0000313" key="3">
    <source>
        <dbReference type="EMBL" id="CAE0238290.1"/>
    </source>
</evidence>
<dbReference type="GO" id="GO:0046872">
    <property type="term" value="F:metal ion binding"/>
    <property type="evidence" value="ECO:0007669"/>
    <property type="project" value="UniProtKB-KW"/>
</dbReference>
<organism evidence="5">
    <name type="scientific">Palpitomonas bilix</name>
    <dbReference type="NCBI Taxonomy" id="652834"/>
    <lineage>
        <taxon>Eukaryota</taxon>
        <taxon>Eukaryota incertae sedis</taxon>
    </lineage>
</organism>
<feature type="region of interest" description="Disordered" evidence="2">
    <location>
        <begin position="178"/>
        <end position="203"/>
    </location>
</feature>
<feature type="binding site" evidence="1">
    <location>
        <position position="43"/>
    </location>
    <ligand>
        <name>Zn(2+)</name>
        <dbReference type="ChEBI" id="CHEBI:29105"/>
    </ligand>
</feature>
<dbReference type="GO" id="GO:0071006">
    <property type="term" value="C:U2-type catalytic step 1 spliceosome"/>
    <property type="evidence" value="ECO:0007669"/>
    <property type="project" value="UniProtKB-UniRule"/>
</dbReference>
<dbReference type="EMBL" id="HBIB01000654">
    <property type="protein sequence ID" value="CAE0238293.1"/>
    <property type="molecule type" value="Transcribed_RNA"/>
</dbReference>
<dbReference type="GO" id="GO:0000349">
    <property type="term" value="P:generation of catalytic spliceosome for first transesterification step"/>
    <property type="evidence" value="ECO:0007669"/>
    <property type="project" value="UniProtKB-UniRule"/>
</dbReference>
<keyword evidence="1" id="KW-0479">Metal-binding</keyword>
<dbReference type="EMBL" id="HBIB01000651">
    <property type="protein sequence ID" value="CAE0238290.1"/>
    <property type="molecule type" value="Transcribed_RNA"/>
</dbReference>
<reference evidence="5" key="1">
    <citation type="submission" date="2021-01" db="EMBL/GenBank/DDBJ databases">
        <authorList>
            <person name="Corre E."/>
            <person name="Pelletier E."/>
            <person name="Niang G."/>
            <person name="Scheremetjew M."/>
            <person name="Finn R."/>
            <person name="Kale V."/>
            <person name="Holt S."/>
            <person name="Cochrane G."/>
            <person name="Meng A."/>
            <person name="Brown T."/>
            <person name="Cohen L."/>
        </authorList>
    </citation>
    <scope>NUCLEOTIDE SEQUENCE</scope>
    <source>
        <strain evidence="5">NIES-2562</strain>
    </source>
</reference>
<dbReference type="HAMAP" id="MF_03226">
    <property type="entry name" value="YJU2"/>
    <property type="match status" value="1"/>
</dbReference>
<name>A0A7S3CVB7_9EUKA</name>
<proteinExistence type="inferred from homology"/>
<evidence type="ECO:0000256" key="2">
    <source>
        <dbReference type="SAM" id="MobiDB-lite"/>
    </source>
</evidence>
<keyword evidence="1" id="KW-0507">mRNA processing</keyword>
<dbReference type="PANTHER" id="PTHR12111">
    <property type="entry name" value="SPLICING FACTOR YJU2"/>
    <property type="match status" value="1"/>
</dbReference>
<gene>
    <name evidence="3" type="ORF">PBIL07802_LOCUS431</name>
    <name evidence="4" type="ORF">PBIL07802_LOCUS432</name>
    <name evidence="5" type="ORF">PBIL07802_LOCUS434</name>
</gene>
<feature type="compositionally biased region" description="Acidic residues" evidence="2">
    <location>
        <begin position="110"/>
        <end position="127"/>
    </location>
</feature>
<dbReference type="EMBL" id="HBIB01000652">
    <property type="protein sequence ID" value="CAE0238291.1"/>
    <property type="molecule type" value="Transcribed_RNA"/>
</dbReference>
<comment type="subcellular location">
    <subcellularLocation>
        <location evidence="1">Nucleus</location>
    </subcellularLocation>
</comment>
<feature type="binding site" evidence="1">
    <location>
        <position position="46"/>
    </location>
    <ligand>
        <name>Zn(2+)</name>
        <dbReference type="ChEBI" id="CHEBI:29105"/>
    </ligand>
</feature>
<dbReference type="InterPro" id="IPR043701">
    <property type="entry name" value="Yju2"/>
</dbReference>
<keyword evidence="1" id="KW-0508">mRNA splicing</keyword>
<dbReference type="InterPro" id="IPR007590">
    <property type="entry name" value="Saf4/Yju2"/>
</dbReference>
<accession>A0A7S3CVB7</accession>
<keyword evidence="1" id="KW-0539">Nucleus</keyword>
<protein>
    <recommendedName>
        <fullName evidence="1">Splicing factor YJU2</fullName>
    </recommendedName>
</protein>
<feature type="region of interest" description="Disordered" evidence="2">
    <location>
        <begin position="229"/>
        <end position="250"/>
    </location>
</feature>
<evidence type="ECO:0000313" key="4">
    <source>
        <dbReference type="EMBL" id="CAE0238291.1"/>
    </source>
</evidence>
<feature type="compositionally biased region" description="Basic and acidic residues" evidence="2">
    <location>
        <begin position="178"/>
        <end position="189"/>
    </location>
</feature>
<feature type="region of interest" description="Disordered" evidence="2">
    <location>
        <begin position="93"/>
        <end position="130"/>
    </location>
</feature>
<feature type="compositionally biased region" description="Polar residues" evidence="2">
    <location>
        <begin position="229"/>
        <end position="239"/>
    </location>
</feature>
<feature type="compositionally biased region" description="Acidic residues" evidence="2">
    <location>
        <begin position="190"/>
        <end position="203"/>
    </location>
</feature>
<evidence type="ECO:0000313" key="5">
    <source>
        <dbReference type="EMBL" id="CAE0238293.1"/>
    </source>
</evidence>
<sequence>MGERKVLNKYYPPDFDPSAIPKGKRKTNTQVKVRMMLPMSLKCNNCGEYMARGTKFNSRKETAENEDYLGIPIFRFYFKCRLCSSEITFKTDPRRSDYQTENGASRSYEPFEEVASDNESEEEEEDTANPMKTLEEMTMTSKKEMDLLDALDEMKSQNARRAMLSPDDILRLKHTSRMLDDDGHPKEGLEEGWEDSADELDEQEAADLQQFREEQSLRALDATETLHQTAVKSGGQHNETPAKRKRRIGDRVTFISKKERKKAAPPLANAAPNCSLVQYSSDSDAQK</sequence>
<comment type="similarity">
    <text evidence="1">Belongs to the CWC16 family. YJU2 subfamily.</text>
</comment>